<dbReference type="EMBL" id="JACHJU010000001">
    <property type="protein sequence ID" value="MBB4938019.1"/>
    <property type="molecule type" value="Genomic_DNA"/>
</dbReference>
<feature type="compositionally biased region" description="Low complexity" evidence="1">
    <location>
        <begin position="75"/>
        <end position="100"/>
    </location>
</feature>
<name>A0A7W7RTP4_9ACTN</name>
<protein>
    <recommendedName>
        <fullName evidence="5">DUF4190 domain-containing protein</fullName>
    </recommendedName>
</protein>
<evidence type="ECO:0000313" key="3">
    <source>
        <dbReference type="EMBL" id="MBB4938019.1"/>
    </source>
</evidence>
<keyword evidence="2" id="KW-1133">Transmembrane helix</keyword>
<keyword evidence="4" id="KW-1185">Reference proteome</keyword>
<dbReference type="Proteomes" id="UP000534286">
    <property type="component" value="Unassembled WGS sequence"/>
</dbReference>
<reference evidence="3 4" key="1">
    <citation type="submission" date="2020-08" db="EMBL/GenBank/DDBJ databases">
        <title>Sequencing the genomes of 1000 actinobacteria strains.</title>
        <authorList>
            <person name="Klenk H.-P."/>
        </authorList>
    </citation>
    <scope>NUCLEOTIDE SEQUENCE [LARGE SCALE GENOMIC DNA]</scope>
    <source>
        <strain evidence="3 4">DSM 43023</strain>
    </source>
</reference>
<evidence type="ECO:0000313" key="4">
    <source>
        <dbReference type="Proteomes" id="UP000534286"/>
    </source>
</evidence>
<evidence type="ECO:0008006" key="5">
    <source>
        <dbReference type="Google" id="ProtNLM"/>
    </source>
</evidence>
<dbReference type="AlphaFoldDB" id="A0A7W7RTP4"/>
<feature type="compositionally biased region" description="Gly residues" evidence="1">
    <location>
        <begin position="101"/>
        <end position="110"/>
    </location>
</feature>
<feature type="compositionally biased region" description="Polar residues" evidence="1">
    <location>
        <begin position="1"/>
        <end position="42"/>
    </location>
</feature>
<dbReference type="RefSeq" id="WP_184754289.1">
    <property type="nucleotide sequence ID" value="NZ_BAABEK010000014.1"/>
</dbReference>
<feature type="compositionally biased region" description="Low complexity" evidence="1">
    <location>
        <begin position="111"/>
        <end position="139"/>
    </location>
</feature>
<accession>A0A7W7RTP4</accession>
<evidence type="ECO:0000256" key="2">
    <source>
        <dbReference type="SAM" id="Phobius"/>
    </source>
</evidence>
<keyword evidence="2" id="KW-0472">Membrane</keyword>
<comment type="caution">
    <text evidence="3">The sequence shown here is derived from an EMBL/GenBank/DDBJ whole genome shotgun (WGS) entry which is preliminary data.</text>
</comment>
<evidence type="ECO:0000256" key="1">
    <source>
        <dbReference type="SAM" id="MobiDB-lite"/>
    </source>
</evidence>
<proteinExistence type="predicted"/>
<feature type="transmembrane region" description="Helical" evidence="2">
    <location>
        <begin position="149"/>
        <end position="178"/>
    </location>
</feature>
<organism evidence="3 4">
    <name type="scientific">Streptosporangium album</name>
    <dbReference type="NCBI Taxonomy" id="47479"/>
    <lineage>
        <taxon>Bacteria</taxon>
        <taxon>Bacillati</taxon>
        <taxon>Actinomycetota</taxon>
        <taxon>Actinomycetes</taxon>
        <taxon>Streptosporangiales</taxon>
        <taxon>Streptosporangiaceae</taxon>
        <taxon>Streptosporangium</taxon>
    </lineage>
</organism>
<feature type="transmembrane region" description="Helical" evidence="2">
    <location>
        <begin position="198"/>
        <end position="224"/>
    </location>
</feature>
<feature type="compositionally biased region" description="Low complexity" evidence="1">
    <location>
        <begin position="53"/>
        <end position="65"/>
    </location>
</feature>
<feature type="region of interest" description="Disordered" evidence="1">
    <location>
        <begin position="1"/>
        <end position="139"/>
    </location>
</feature>
<keyword evidence="2" id="KW-0812">Transmembrane</keyword>
<gene>
    <name evidence="3" type="ORF">FHR32_002324</name>
</gene>
<sequence>MRRSTVSSGHPEGPSTNPDDWKSPYSTGPGQSPGYGNQQPDHGQTRRFDEQDQGQQGYGQQSQGYGQQGQGYGQQGYDQPGQGYQQPGYDQGYGQQSQGYGQPGQYGQGYGEQPYGQGYGEQPYGQHQPGYGYGYPPQQQNTDGVRTHAIVALVISIVLGLSCYISLGGIAGAIVAGIALGKVQTDPQGARNLLKWTWISIGINVALVVLGVVALIIAGASGALDS</sequence>